<protein>
    <recommendedName>
        <fullName evidence="4">MFS transporter</fullName>
    </recommendedName>
</protein>
<comment type="caution">
    <text evidence="2">The sequence shown here is derived from an EMBL/GenBank/DDBJ whole genome shotgun (WGS) entry which is preliminary data.</text>
</comment>
<keyword evidence="3" id="KW-1185">Reference proteome</keyword>
<evidence type="ECO:0008006" key="4">
    <source>
        <dbReference type="Google" id="ProtNLM"/>
    </source>
</evidence>
<evidence type="ECO:0000313" key="2">
    <source>
        <dbReference type="EMBL" id="MFD1049742.1"/>
    </source>
</evidence>
<feature type="non-terminal residue" evidence="2">
    <location>
        <position position="1"/>
    </location>
</feature>
<reference evidence="3" key="1">
    <citation type="journal article" date="2019" name="Int. J. Syst. Evol. Microbiol.">
        <title>The Global Catalogue of Microorganisms (GCM) 10K type strain sequencing project: providing services to taxonomists for standard genome sequencing and annotation.</title>
        <authorList>
            <consortium name="The Broad Institute Genomics Platform"/>
            <consortium name="The Broad Institute Genome Sequencing Center for Infectious Disease"/>
            <person name="Wu L."/>
            <person name="Ma J."/>
        </authorList>
    </citation>
    <scope>NUCLEOTIDE SEQUENCE [LARGE SCALE GENOMIC DNA]</scope>
    <source>
        <strain evidence="3">JCM 31486</strain>
    </source>
</reference>
<evidence type="ECO:0000313" key="3">
    <source>
        <dbReference type="Proteomes" id="UP001597045"/>
    </source>
</evidence>
<sequence length="63" mass="6628">VRDLALSLIAAQSIVALGAATFDLLWFSTGTGLTFVLVGASGALLRIAKTQEPALPEMWKAVR</sequence>
<keyword evidence="1" id="KW-1133">Transmembrane helix</keyword>
<dbReference type="Proteomes" id="UP001597045">
    <property type="component" value="Unassembled WGS sequence"/>
</dbReference>
<keyword evidence="1" id="KW-0812">Transmembrane</keyword>
<name>A0ABW3MGF3_9PSEU</name>
<proteinExistence type="predicted"/>
<feature type="transmembrane region" description="Helical" evidence="1">
    <location>
        <begin position="26"/>
        <end position="48"/>
    </location>
</feature>
<keyword evidence="1" id="KW-0472">Membrane</keyword>
<gene>
    <name evidence="2" type="ORF">ACFQ1S_31530</name>
</gene>
<evidence type="ECO:0000256" key="1">
    <source>
        <dbReference type="SAM" id="Phobius"/>
    </source>
</evidence>
<accession>A0ABW3MGF3</accession>
<organism evidence="2 3">
    <name type="scientific">Kibdelosporangium lantanae</name>
    <dbReference type="NCBI Taxonomy" id="1497396"/>
    <lineage>
        <taxon>Bacteria</taxon>
        <taxon>Bacillati</taxon>
        <taxon>Actinomycetota</taxon>
        <taxon>Actinomycetes</taxon>
        <taxon>Pseudonocardiales</taxon>
        <taxon>Pseudonocardiaceae</taxon>
        <taxon>Kibdelosporangium</taxon>
    </lineage>
</organism>
<dbReference type="EMBL" id="JBHTIS010002373">
    <property type="protein sequence ID" value="MFD1049742.1"/>
    <property type="molecule type" value="Genomic_DNA"/>
</dbReference>